<accession>A0A2K9DM78</accession>
<organism evidence="1 2">
    <name type="scientific">Microbacterium hominis</name>
    <dbReference type="NCBI Taxonomy" id="162426"/>
    <lineage>
        <taxon>Bacteria</taxon>
        <taxon>Bacillati</taxon>
        <taxon>Actinomycetota</taxon>
        <taxon>Actinomycetes</taxon>
        <taxon>Micrococcales</taxon>
        <taxon>Microbacteriaceae</taxon>
        <taxon>Microbacterium</taxon>
    </lineage>
</organism>
<proteinExistence type="predicted"/>
<dbReference type="KEGG" id="mhos:CXR34_08320"/>
<dbReference type="RefSeq" id="WP_016464871.1">
    <property type="nucleotide sequence ID" value="NZ_CP025299.1"/>
</dbReference>
<name>A0A2K9DM78_9MICO</name>
<evidence type="ECO:0000313" key="2">
    <source>
        <dbReference type="Proteomes" id="UP000233276"/>
    </source>
</evidence>
<reference evidence="1 2" key="1">
    <citation type="submission" date="2017-12" db="EMBL/GenBank/DDBJ databases">
        <title>Isolation and characterization of estrogens degradatiion strain Microbacterium hominis SJTG1.</title>
        <authorList>
            <person name="Xiong W."/>
            <person name="Yin C."/>
            <person name="Zheng D."/>
            <person name="Liang R."/>
        </authorList>
    </citation>
    <scope>NUCLEOTIDE SEQUENCE [LARGE SCALE GENOMIC DNA]</scope>
    <source>
        <strain evidence="1 2">SJTG1</strain>
    </source>
</reference>
<sequence length="122" mass="12761">MQRMIGEAAPAPSDRPGVMLPIHLTAIVESASLGITCGSVYRAARWDGTASTAADIIDWVEGNGGAAALSENSLVVVDHGDLAFASPGSWVVHLRGRQFTTLGDTVVDRVFASLVTPNVEDE</sequence>
<dbReference type="AlphaFoldDB" id="A0A2K9DM78"/>
<dbReference type="Proteomes" id="UP000233276">
    <property type="component" value="Chromosome"/>
</dbReference>
<gene>
    <name evidence="1" type="ORF">CXR34_08320</name>
</gene>
<dbReference type="EMBL" id="CP025299">
    <property type="protein sequence ID" value="AUG29468.1"/>
    <property type="molecule type" value="Genomic_DNA"/>
</dbReference>
<protein>
    <submittedName>
        <fullName evidence="1">Uncharacterized protein</fullName>
    </submittedName>
</protein>
<evidence type="ECO:0000313" key="1">
    <source>
        <dbReference type="EMBL" id="AUG29468.1"/>
    </source>
</evidence>